<name>A0ABZ2W5M9_9GAMM</name>
<dbReference type="EC" id="2.4.-.-" evidence="2"/>
<keyword evidence="2" id="KW-0328">Glycosyltransferase</keyword>
<dbReference type="EMBL" id="CP101118">
    <property type="protein sequence ID" value="WZF89766.1"/>
    <property type="molecule type" value="Genomic_DNA"/>
</dbReference>
<feature type="domain" description="Glycosyl transferase family 1" evidence="1">
    <location>
        <begin position="839"/>
        <end position="978"/>
    </location>
</feature>
<evidence type="ECO:0000313" key="3">
    <source>
        <dbReference type="Proteomes" id="UP001475781"/>
    </source>
</evidence>
<evidence type="ECO:0000259" key="1">
    <source>
        <dbReference type="Pfam" id="PF00534"/>
    </source>
</evidence>
<protein>
    <submittedName>
        <fullName evidence="2">Glycosyltransferase</fullName>
        <ecNumber evidence="2">2.4.-.-</ecNumber>
    </submittedName>
</protein>
<accession>A0ABZ2W5M9</accession>
<evidence type="ECO:0000313" key="2">
    <source>
        <dbReference type="EMBL" id="WZF89766.1"/>
    </source>
</evidence>
<proteinExistence type="predicted"/>
<dbReference type="Pfam" id="PF00534">
    <property type="entry name" value="Glycos_transf_1"/>
    <property type="match status" value="2"/>
</dbReference>
<dbReference type="PANTHER" id="PTHR46401:SF9">
    <property type="entry name" value="MANNOSYLTRANSFERASE A"/>
    <property type="match status" value="1"/>
</dbReference>
<dbReference type="CDD" id="cd03809">
    <property type="entry name" value="GT4_MtfB-like"/>
    <property type="match status" value="1"/>
</dbReference>
<dbReference type="Proteomes" id="UP001475781">
    <property type="component" value="Chromosome"/>
</dbReference>
<dbReference type="InterPro" id="IPR001296">
    <property type="entry name" value="Glyco_trans_1"/>
</dbReference>
<reference evidence="2 3" key="1">
    <citation type="submission" date="2022-07" db="EMBL/GenBank/DDBJ databases">
        <title>A copper resistant bacterium isolated from sediment samples of deep sea hydrothermal areas.</title>
        <authorList>
            <person name="Zeng X."/>
        </authorList>
    </citation>
    <scope>NUCLEOTIDE SEQUENCE [LARGE SCALE GENOMIC DNA]</scope>
    <source>
        <strain evidence="3">CuT 6</strain>
    </source>
</reference>
<keyword evidence="3" id="KW-1185">Reference proteome</keyword>
<dbReference type="RefSeq" id="WP_341582309.1">
    <property type="nucleotide sequence ID" value="NZ_CP101118.1"/>
</dbReference>
<sequence>MRILIDLEWIQDSNGQLSAELEPIKQLSQTADKNELFAIVAGHKAEQLRRALEHFLPREQILAWPTMDFCQGGDSSKLNRALKEAVIKSLRPDAVVIPIPERKASLAPSPLTESFLKVVPTFLIGVTGEKNTSVACYPMREWLPPAEWRSLFLDNGSENHSRKNQYDTSLLQNLALMVEEFVANLALDYSPQRRLAYVSPLPPLKSGIADYSESLIPHLARYYQIDVFVPQDDVTPGWVKNNCRVFPLSELYRCAGDYERVLYHFGNNPQHADMFELLEAVPGVVVLHDFFLSGINWYREAHQIAEQSLNRELYRAHGYRSVQERLSSGDKDAVFKYPCSKSVIDNSVGMIVHSPNSLRLADQWYQDSRGFKIIPLLRDIAPSQAQKDLRIKYGLGKKDIVVASFGFLGPTKQNHRLLEAWKMAGLDQSAHHKLYFVGDTEADHYGQSMRQKVESGEYGANITIVGWTEADEYQEYLQLADVAVQLRTLSRGETSAAVLDCMNHGIATIVNANGSMADIPEDTVLMLPDEFEDWQLAEALKKLASEESERKQLGESAAQLLHTEHEPSACARQYWEAIEEAYRYSPNRAQSVVNELVRQSLLPSTTNQQKNLAAALSHIDSLGKPVKNLYVDISVVARDDFKTGIQRVVRAFLTELIKSPPAGYRIEPVFMEIIDDEWGYYYARDYTFDFMGAPISYLPDEPVEFCAGDIFLGLDLAGGYVVNAGRQGLFQRMMDAGVSTYFVVYDLIPIQFEDYYPAGFKKGHEDWLKVVAKSHGALCISRAVADELQTWCDMHKAEVADHFRIDHFHLGADIGNSAPSKGLPDNAHNILNRIRSCPSFLMVGTIEPRKGYRQVLEAFTRLWDQGADVNLVFVGKKGWLVDELVNYIETHPELGDRLLWLESISDEYLEEVYAACSCLLAASEGEGFGLPLIEAAQKGLPIIARDIPVFREVAGDYAYYFADARSEERLVEAVEQWLMLLSENKHPRSESLPWLTWQQSLEEMLTALLSQRSDGTASGLQKRFVQKAAKAST</sequence>
<gene>
    <name evidence="2" type="ORF">NLK58_06100</name>
</gene>
<dbReference type="SUPFAM" id="SSF53756">
    <property type="entry name" value="UDP-Glycosyltransferase/glycogen phosphorylase"/>
    <property type="match status" value="2"/>
</dbReference>
<dbReference type="Gene3D" id="3.40.50.2000">
    <property type="entry name" value="Glycogen Phosphorylase B"/>
    <property type="match status" value="2"/>
</dbReference>
<feature type="domain" description="Glycosyl transferase family 1" evidence="1">
    <location>
        <begin position="387"/>
        <end position="558"/>
    </location>
</feature>
<organism evidence="2 3">
    <name type="scientific">Marinobacter metalliresistant</name>
    <dbReference type="NCBI Taxonomy" id="2961995"/>
    <lineage>
        <taxon>Bacteria</taxon>
        <taxon>Pseudomonadati</taxon>
        <taxon>Pseudomonadota</taxon>
        <taxon>Gammaproteobacteria</taxon>
        <taxon>Pseudomonadales</taxon>
        <taxon>Marinobacteraceae</taxon>
        <taxon>Marinobacter</taxon>
    </lineage>
</organism>
<dbReference type="GO" id="GO:0016757">
    <property type="term" value="F:glycosyltransferase activity"/>
    <property type="evidence" value="ECO:0007669"/>
    <property type="project" value="UniProtKB-KW"/>
</dbReference>
<dbReference type="PANTHER" id="PTHR46401">
    <property type="entry name" value="GLYCOSYLTRANSFERASE WBBK-RELATED"/>
    <property type="match status" value="1"/>
</dbReference>
<keyword evidence="2" id="KW-0808">Transferase</keyword>
<dbReference type="CDD" id="cd03801">
    <property type="entry name" value="GT4_PimA-like"/>
    <property type="match status" value="1"/>
</dbReference>